<dbReference type="Pfam" id="PF13843">
    <property type="entry name" value="DDE_Tnp_1_7"/>
    <property type="match status" value="1"/>
</dbReference>
<proteinExistence type="predicted"/>
<dbReference type="AlphaFoldDB" id="A0A9W6X589"/>
<dbReference type="InterPro" id="IPR029526">
    <property type="entry name" value="PGBD"/>
</dbReference>
<sequence length="273" mass="30303">MIDDDIVGDWEIQSDNDSLAHQNGDSNLQASDSDTSYDGLELELPLSRGSADDPHPEPVHLHFTGQPIAPTSATIADNEDLASIQGGSGLHLAMEARIKQAFDKDGSYGLFALFVTGALRQSIRGWTSTRLEAGGKKPLTESELNAYLGLEIAMSICPLNDKADYWSGERFLGQPAFIETMARDRFQHIRSALQFQAPMPVTFATVRDLLYRCRGLLHHFQKRFAETAVPLGTSSLDEMSVRTKARSRARTYMPSRVSRRMLQCFSLRGCAEY</sequence>
<name>A0A9W6X589_9STRA</name>
<dbReference type="PANTHER" id="PTHR46599:SF3">
    <property type="entry name" value="PIGGYBAC TRANSPOSABLE ELEMENT-DERIVED PROTEIN 4"/>
    <property type="match status" value="1"/>
</dbReference>
<accession>A0A9W6X589</accession>
<evidence type="ECO:0000259" key="2">
    <source>
        <dbReference type="Pfam" id="PF13843"/>
    </source>
</evidence>
<dbReference type="Proteomes" id="UP001165083">
    <property type="component" value="Unassembled WGS sequence"/>
</dbReference>
<gene>
    <name evidence="3" type="ORF">Plil01_001351700</name>
</gene>
<evidence type="ECO:0000313" key="4">
    <source>
        <dbReference type="Proteomes" id="UP001165083"/>
    </source>
</evidence>
<dbReference type="PANTHER" id="PTHR46599">
    <property type="entry name" value="PIGGYBAC TRANSPOSABLE ELEMENT-DERIVED PROTEIN 4"/>
    <property type="match status" value="1"/>
</dbReference>
<evidence type="ECO:0000256" key="1">
    <source>
        <dbReference type="SAM" id="MobiDB-lite"/>
    </source>
</evidence>
<feature type="region of interest" description="Disordered" evidence="1">
    <location>
        <begin position="15"/>
        <end position="35"/>
    </location>
</feature>
<feature type="domain" description="PiggyBac transposable element-derived protein" evidence="2">
    <location>
        <begin position="108"/>
        <end position="264"/>
    </location>
</feature>
<reference evidence="3" key="1">
    <citation type="submission" date="2023-04" db="EMBL/GenBank/DDBJ databases">
        <title>Phytophthora lilii NBRC 32176.</title>
        <authorList>
            <person name="Ichikawa N."/>
            <person name="Sato H."/>
            <person name="Tonouchi N."/>
        </authorList>
    </citation>
    <scope>NUCLEOTIDE SEQUENCE</scope>
    <source>
        <strain evidence="3">NBRC 32176</strain>
    </source>
</reference>
<comment type="caution">
    <text evidence="3">The sequence shown here is derived from an EMBL/GenBank/DDBJ whole genome shotgun (WGS) entry which is preliminary data.</text>
</comment>
<protein>
    <submittedName>
        <fullName evidence="3">Unnamed protein product</fullName>
    </submittedName>
</protein>
<evidence type="ECO:0000313" key="3">
    <source>
        <dbReference type="EMBL" id="GMF31613.1"/>
    </source>
</evidence>
<keyword evidence="4" id="KW-1185">Reference proteome</keyword>
<organism evidence="3 4">
    <name type="scientific">Phytophthora lilii</name>
    <dbReference type="NCBI Taxonomy" id="2077276"/>
    <lineage>
        <taxon>Eukaryota</taxon>
        <taxon>Sar</taxon>
        <taxon>Stramenopiles</taxon>
        <taxon>Oomycota</taxon>
        <taxon>Peronosporomycetes</taxon>
        <taxon>Peronosporales</taxon>
        <taxon>Peronosporaceae</taxon>
        <taxon>Phytophthora</taxon>
    </lineage>
</organism>
<dbReference type="EMBL" id="BSXW01000919">
    <property type="protein sequence ID" value="GMF31613.1"/>
    <property type="molecule type" value="Genomic_DNA"/>
</dbReference>
<dbReference type="OrthoDB" id="128672at2759"/>